<dbReference type="InterPro" id="IPR000811">
    <property type="entry name" value="Glyco_trans_35"/>
</dbReference>
<dbReference type="PANTHER" id="PTHR11468">
    <property type="entry name" value="GLYCOGEN PHOSPHORYLASE"/>
    <property type="match status" value="1"/>
</dbReference>
<comment type="similarity">
    <text evidence="1">Belongs to the glycogen phosphorylase family.</text>
</comment>
<keyword evidence="2" id="KW-0808">Transferase</keyword>
<evidence type="ECO:0000256" key="1">
    <source>
        <dbReference type="ARBA" id="ARBA00006047"/>
    </source>
</evidence>
<dbReference type="OrthoDB" id="1732681at2759"/>
<dbReference type="EMBL" id="KZ451888">
    <property type="protein sequence ID" value="PKA65892.1"/>
    <property type="molecule type" value="Genomic_DNA"/>
</dbReference>
<dbReference type="Proteomes" id="UP000236161">
    <property type="component" value="Unassembled WGS sequence"/>
</dbReference>
<evidence type="ECO:0000313" key="3">
    <source>
        <dbReference type="Proteomes" id="UP000236161"/>
    </source>
</evidence>
<keyword evidence="3" id="KW-1185">Reference proteome</keyword>
<dbReference type="PANTHER" id="PTHR11468:SF28">
    <property type="entry name" value="ALPHA-GLUCAN PHOSPHORYLASE 1"/>
    <property type="match status" value="1"/>
</dbReference>
<dbReference type="AlphaFoldDB" id="A0A2I0BDN2"/>
<dbReference type="Gene3D" id="3.40.50.2000">
    <property type="entry name" value="Glycogen Phosphorylase B"/>
    <property type="match status" value="1"/>
</dbReference>
<proteinExistence type="inferred from homology"/>
<sequence length="181" mass="20014">MASIPFPSALTTRAAFSPFPGDRSSISSSRCLRLRSTSNLNLFFCIMGPLRPPYWPPRVKNAASEREIEDPISDEGVLGEGCSSKAFLDKVLLREAVQEGFHCSINSSGYDASTIASSIKYHAKLTPSFSPGNFALPKAYFATADSVRDALILNWNTTNDYYDKLNMKQAYYLSMEFLQVG</sequence>
<dbReference type="GO" id="GO:0005737">
    <property type="term" value="C:cytoplasm"/>
    <property type="evidence" value="ECO:0007669"/>
    <property type="project" value="TreeGrafter"/>
</dbReference>
<name>A0A2I0BDN2_9ASPA</name>
<dbReference type="GO" id="GO:0030170">
    <property type="term" value="F:pyridoxal phosphate binding"/>
    <property type="evidence" value="ECO:0007669"/>
    <property type="project" value="TreeGrafter"/>
</dbReference>
<dbReference type="SUPFAM" id="SSF53756">
    <property type="entry name" value="UDP-Glycosyltransferase/glycogen phosphorylase"/>
    <property type="match status" value="1"/>
</dbReference>
<protein>
    <submittedName>
        <fullName evidence="2">Alpha-1,4 glucan phosphorylase L isozyme, chloroplastic/amyloplastic</fullName>
        <ecNumber evidence="2">2.4.1.1</ecNumber>
    </submittedName>
</protein>
<dbReference type="GO" id="GO:0005980">
    <property type="term" value="P:glycogen catabolic process"/>
    <property type="evidence" value="ECO:0007669"/>
    <property type="project" value="TreeGrafter"/>
</dbReference>
<dbReference type="STRING" id="1088818.A0A2I0BDN2"/>
<accession>A0A2I0BDN2</accession>
<organism evidence="2 3">
    <name type="scientific">Apostasia shenzhenica</name>
    <dbReference type="NCBI Taxonomy" id="1088818"/>
    <lineage>
        <taxon>Eukaryota</taxon>
        <taxon>Viridiplantae</taxon>
        <taxon>Streptophyta</taxon>
        <taxon>Embryophyta</taxon>
        <taxon>Tracheophyta</taxon>
        <taxon>Spermatophyta</taxon>
        <taxon>Magnoliopsida</taxon>
        <taxon>Liliopsida</taxon>
        <taxon>Asparagales</taxon>
        <taxon>Orchidaceae</taxon>
        <taxon>Apostasioideae</taxon>
        <taxon>Apostasia</taxon>
    </lineage>
</organism>
<dbReference type="EC" id="2.4.1.1" evidence="2"/>
<reference evidence="2 3" key="1">
    <citation type="journal article" date="2017" name="Nature">
        <title>The Apostasia genome and the evolution of orchids.</title>
        <authorList>
            <person name="Zhang G.Q."/>
            <person name="Liu K.W."/>
            <person name="Li Z."/>
            <person name="Lohaus R."/>
            <person name="Hsiao Y.Y."/>
            <person name="Niu S.C."/>
            <person name="Wang J.Y."/>
            <person name="Lin Y.C."/>
            <person name="Xu Q."/>
            <person name="Chen L.J."/>
            <person name="Yoshida K."/>
            <person name="Fujiwara S."/>
            <person name="Wang Z.W."/>
            <person name="Zhang Y.Q."/>
            <person name="Mitsuda N."/>
            <person name="Wang M."/>
            <person name="Liu G.H."/>
            <person name="Pecoraro L."/>
            <person name="Huang H.X."/>
            <person name="Xiao X.J."/>
            <person name="Lin M."/>
            <person name="Wu X.Y."/>
            <person name="Wu W.L."/>
            <person name="Chen Y.Y."/>
            <person name="Chang S.B."/>
            <person name="Sakamoto S."/>
            <person name="Ohme-Takagi M."/>
            <person name="Yagi M."/>
            <person name="Zeng S.J."/>
            <person name="Shen C.Y."/>
            <person name="Yeh C.M."/>
            <person name="Luo Y.B."/>
            <person name="Tsai W.C."/>
            <person name="Van de Peer Y."/>
            <person name="Liu Z.J."/>
        </authorList>
    </citation>
    <scope>NUCLEOTIDE SEQUENCE [LARGE SCALE GENOMIC DNA]</scope>
    <source>
        <strain evidence="3">cv. Shenzhen</strain>
        <tissue evidence="2">Stem</tissue>
    </source>
</reference>
<dbReference type="GO" id="GO:0008184">
    <property type="term" value="F:glycogen phosphorylase activity"/>
    <property type="evidence" value="ECO:0007669"/>
    <property type="project" value="InterPro"/>
</dbReference>
<gene>
    <name evidence="2" type="ORF">AXF42_Ash010301</name>
</gene>
<evidence type="ECO:0000313" key="2">
    <source>
        <dbReference type="EMBL" id="PKA65892.1"/>
    </source>
</evidence>
<keyword evidence="2" id="KW-0328">Glycosyltransferase</keyword>